<dbReference type="Pfam" id="PF01494">
    <property type="entry name" value="FAD_binding_3"/>
    <property type="match status" value="1"/>
</dbReference>
<evidence type="ECO:0000259" key="3">
    <source>
        <dbReference type="Pfam" id="PF01494"/>
    </source>
</evidence>
<name>A0A437M1N0_9PROT</name>
<reference evidence="4 5" key="1">
    <citation type="submission" date="2019-01" db="EMBL/GenBank/DDBJ databases">
        <authorList>
            <person name="Chen W.-M."/>
        </authorList>
    </citation>
    <scope>NUCLEOTIDE SEQUENCE [LARGE SCALE GENOMIC DNA]</scope>
    <source>
        <strain evidence="4 5">CCP-6</strain>
    </source>
</reference>
<feature type="domain" description="FAD-binding" evidence="3">
    <location>
        <begin position="8"/>
        <end position="309"/>
    </location>
</feature>
<evidence type="ECO:0000256" key="1">
    <source>
        <dbReference type="ARBA" id="ARBA00023002"/>
    </source>
</evidence>
<dbReference type="PANTHER" id="PTHR13789:SF309">
    <property type="entry name" value="PUTATIVE (AFU_ORTHOLOGUE AFUA_6G14510)-RELATED"/>
    <property type="match status" value="1"/>
</dbReference>
<organism evidence="4 5">
    <name type="scientific">Rhodovarius crocodyli</name>
    <dbReference type="NCBI Taxonomy" id="1979269"/>
    <lineage>
        <taxon>Bacteria</taxon>
        <taxon>Pseudomonadati</taxon>
        <taxon>Pseudomonadota</taxon>
        <taxon>Alphaproteobacteria</taxon>
        <taxon>Acetobacterales</taxon>
        <taxon>Roseomonadaceae</taxon>
        <taxon>Rhodovarius</taxon>
    </lineage>
</organism>
<dbReference type="EMBL" id="SACL01000010">
    <property type="protein sequence ID" value="RVT91588.1"/>
    <property type="molecule type" value="Genomic_DNA"/>
</dbReference>
<dbReference type="GO" id="GO:0071949">
    <property type="term" value="F:FAD binding"/>
    <property type="evidence" value="ECO:0007669"/>
    <property type="project" value="InterPro"/>
</dbReference>
<protein>
    <submittedName>
        <fullName evidence="4">FAD-dependent monooxygenase</fullName>
    </submittedName>
</protein>
<gene>
    <name evidence="4" type="ORF">EOD42_21715</name>
</gene>
<comment type="caution">
    <text evidence="4">The sequence shown here is derived from an EMBL/GenBank/DDBJ whole genome shotgun (WGS) entry which is preliminary data.</text>
</comment>
<dbReference type="PANTHER" id="PTHR13789">
    <property type="entry name" value="MONOOXYGENASE"/>
    <property type="match status" value="1"/>
</dbReference>
<evidence type="ECO:0000256" key="2">
    <source>
        <dbReference type="ARBA" id="ARBA00023033"/>
    </source>
</evidence>
<dbReference type="Gene3D" id="3.50.50.60">
    <property type="entry name" value="FAD/NAD(P)-binding domain"/>
    <property type="match status" value="1"/>
</dbReference>
<keyword evidence="2 4" id="KW-0503">Monooxygenase</keyword>
<dbReference type="Proteomes" id="UP000282957">
    <property type="component" value="Unassembled WGS sequence"/>
</dbReference>
<dbReference type="SUPFAM" id="SSF51905">
    <property type="entry name" value="FAD/NAD(P)-binding domain"/>
    <property type="match status" value="1"/>
</dbReference>
<proteinExistence type="predicted"/>
<keyword evidence="1" id="KW-0560">Oxidoreductase</keyword>
<dbReference type="InterPro" id="IPR036188">
    <property type="entry name" value="FAD/NAD-bd_sf"/>
</dbReference>
<dbReference type="PRINTS" id="PR00420">
    <property type="entry name" value="RNGMNOXGNASE"/>
</dbReference>
<sequence length="378" mass="41655">MPIGHAEISGAGVAGLIAAAALAQRGWTVRVHERAPDLRNFGAGISCWYNFVKVLKAVDAYQEAQERCRPFYIRETRDERDRVLYTIKATEKPGERTFSLTRRDLLAALANAAQRAGVEIVTSSPVIGADADGALLVEGGRRYPADLVIGADGVNSPVRDALDLLKSRKKMGQGAIRLLIPRTEEEKTSERGKKGIEYWSGARRLYYTACNPDEVYLAFMLSPKDREGSAVPINKESWIRSFPFLEELISRVGDQGRWDEFEEIALNNWSRGRACVVGDGAHAMAPNIGQGGGMASVNALALAVHVTEAKTVEEGLATWERVERPLTDYTQRISNWYGRINDVPAFMRAPLMVACGKSKWIVGLRQKPANHTPTGYVP</sequence>
<evidence type="ECO:0000313" key="5">
    <source>
        <dbReference type="Proteomes" id="UP000282957"/>
    </source>
</evidence>
<accession>A0A437M1N0</accession>
<dbReference type="InterPro" id="IPR050493">
    <property type="entry name" value="FAD-dep_Monooxygenase_BioMet"/>
</dbReference>
<dbReference type="AlphaFoldDB" id="A0A437M1N0"/>
<evidence type="ECO:0000313" key="4">
    <source>
        <dbReference type="EMBL" id="RVT91588.1"/>
    </source>
</evidence>
<dbReference type="GO" id="GO:0004497">
    <property type="term" value="F:monooxygenase activity"/>
    <property type="evidence" value="ECO:0007669"/>
    <property type="project" value="UniProtKB-KW"/>
</dbReference>
<dbReference type="Gene3D" id="3.30.9.10">
    <property type="entry name" value="D-Amino Acid Oxidase, subunit A, domain 2"/>
    <property type="match status" value="1"/>
</dbReference>
<dbReference type="RefSeq" id="WP_127789692.1">
    <property type="nucleotide sequence ID" value="NZ_SACL01000010.1"/>
</dbReference>
<dbReference type="OrthoDB" id="4230779at2"/>
<keyword evidence="5" id="KW-1185">Reference proteome</keyword>
<dbReference type="InterPro" id="IPR002938">
    <property type="entry name" value="FAD-bd"/>
</dbReference>